<name>A0AC35U1I0_9BILA</name>
<reference evidence="2" key="1">
    <citation type="submission" date="2016-11" db="UniProtKB">
        <authorList>
            <consortium name="WormBaseParasite"/>
        </authorList>
    </citation>
    <scope>IDENTIFICATION</scope>
    <source>
        <strain evidence="2">KR3021</strain>
    </source>
</reference>
<accession>A0AC35U1I0</accession>
<sequence length="750" mass="84988">MTSPTSSPPFQPDYQGMYSRAVGSTSEGFHLTQSYLTTGVNGMSITDLKCVDCNIAKTTTEDLEIHIKTEHLNFLPFKCPLCGAVRASDNQMREHVHSTHRQHISTFHYQDNDKAKRILQLMMDKSLFKAAGLIHLPPQPKTDKKCNLNSLLIKKMGKAIHSEDPNLNAMLNGDLSAFLNGKSNKSTDGEEMESVSSKAEESELTLNDITTTLFESNGLNFELSRLEDSTSRHKMLSKKKVLGLCSRCSKKITAGSRMMHIYHHLFKDEGQCRFRCKYTDCSVEYYRKDQMESHQSKVHGSFSLEMMEDRSQELFERCQSLSMELLGTINNTPGPTADHAILSNAAALTKHTPSNGTTKRPKKRRHEESEDDELPTLLSAPFDTTLTTNFVNSLKGSKCNLCYQSVIDKGAHVVKHVCEHLSVARYSCKYCKFGSETVREVEDHGIEDHEERNVGVDVGVKYEKEIKEIYKKCFGHDMPTNGALLPLDEDKEFLKKLRASTFDEESEDGKDQSKSHCSRSARSKKSSHNRKFGTRRPSTREKKVHMTQLREISMKLGGAVYFKKRNNDALICQVCEKVVASRISDHGYLHLKHHLFSCPYCKFGHVSRKTMANHMKGEHNSSDQPTDNRLRFGQEIKNIIKKCFPQNFVDAPIPTVADIKRLLASLNMMNQTFISGVDNEEESTDKDEHDYEDEQESQKDVKEDATDESDDHHSIQQTHHHQPQTTQDDDHGQTDLSIMSAESSEGEESD</sequence>
<evidence type="ECO:0000313" key="2">
    <source>
        <dbReference type="WBParaSite" id="RSKR_0000660900.1"/>
    </source>
</evidence>
<organism evidence="1 2">
    <name type="scientific">Rhabditophanes sp. KR3021</name>
    <dbReference type="NCBI Taxonomy" id="114890"/>
    <lineage>
        <taxon>Eukaryota</taxon>
        <taxon>Metazoa</taxon>
        <taxon>Ecdysozoa</taxon>
        <taxon>Nematoda</taxon>
        <taxon>Chromadorea</taxon>
        <taxon>Rhabditida</taxon>
        <taxon>Tylenchina</taxon>
        <taxon>Panagrolaimomorpha</taxon>
        <taxon>Strongyloidoidea</taxon>
        <taxon>Alloionematidae</taxon>
        <taxon>Rhabditophanes</taxon>
    </lineage>
</organism>
<protein>
    <submittedName>
        <fullName evidence="2">C2H2-type domain-containing protein</fullName>
    </submittedName>
</protein>
<evidence type="ECO:0000313" key="1">
    <source>
        <dbReference type="Proteomes" id="UP000095286"/>
    </source>
</evidence>
<proteinExistence type="predicted"/>
<dbReference type="Proteomes" id="UP000095286">
    <property type="component" value="Unplaced"/>
</dbReference>
<dbReference type="WBParaSite" id="RSKR_0000660900.1">
    <property type="protein sequence ID" value="RSKR_0000660900.1"/>
    <property type="gene ID" value="RSKR_0000660900"/>
</dbReference>